<sequence>MSEQGGRSKRAQLVADLATRIRSGRLGHGERLPGENQLAQTYAVSRGTVRSALAELQRRDLIETETGVGSFVTFDGARLDQQLGWARALAGSGAEVTTELLGIVAGGDPAVEEREGPLVTVRRLRRSDGRPVSLETASLPATAELAGIPERGLVDGSITATLAAAGLHGATGEQWISAEPLDATDAARLERAPGDLFLRATRVTRTAGGGLAEHVVSLLDPQRFRFHLAFGGTATTGDAR</sequence>
<keyword evidence="3" id="KW-0804">Transcription</keyword>
<dbReference type="InterPro" id="IPR036388">
    <property type="entry name" value="WH-like_DNA-bd_sf"/>
</dbReference>
<keyword evidence="1" id="KW-0805">Transcription regulation</keyword>
<evidence type="ECO:0000259" key="4">
    <source>
        <dbReference type="PROSITE" id="PS50949"/>
    </source>
</evidence>
<dbReference type="Gene3D" id="1.10.10.10">
    <property type="entry name" value="Winged helix-like DNA-binding domain superfamily/Winged helix DNA-binding domain"/>
    <property type="match status" value="1"/>
</dbReference>
<comment type="caution">
    <text evidence="5">The sequence shown here is derived from an EMBL/GenBank/DDBJ whole genome shotgun (WGS) entry which is preliminary data.</text>
</comment>
<dbReference type="PANTHER" id="PTHR44846">
    <property type="entry name" value="MANNOSYL-D-GLYCERATE TRANSPORT/METABOLISM SYSTEM REPRESSOR MNGR-RELATED"/>
    <property type="match status" value="1"/>
</dbReference>
<dbReference type="EMBL" id="JAGINU010000001">
    <property type="protein sequence ID" value="MBP2370612.1"/>
    <property type="molecule type" value="Genomic_DNA"/>
</dbReference>
<dbReference type="PANTHER" id="PTHR44846:SF17">
    <property type="entry name" value="GNTR-FAMILY TRANSCRIPTIONAL REGULATOR"/>
    <property type="match status" value="1"/>
</dbReference>
<dbReference type="InterPro" id="IPR011663">
    <property type="entry name" value="UTRA"/>
</dbReference>
<keyword evidence="6" id="KW-1185">Reference proteome</keyword>
<dbReference type="Pfam" id="PF07702">
    <property type="entry name" value="UTRA"/>
    <property type="match status" value="1"/>
</dbReference>
<keyword evidence="2" id="KW-0238">DNA-binding</keyword>
<name>A0ABS4W328_9PSEU</name>
<protein>
    <submittedName>
        <fullName evidence="5">GntR family transcriptional regulator</fullName>
    </submittedName>
</protein>
<dbReference type="PRINTS" id="PR00035">
    <property type="entry name" value="HTHGNTR"/>
</dbReference>
<dbReference type="SMART" id="SM00866">
    <property type="entry name" value="UTRA"/>
    <property type="match status" value="1"/>
</dbReference>
<dbReference type="Pfam" id="PF00392">
    <property type="entry name" value="GntR"/>
    <property type="match status" value="1"/>
</dbReference>
<dbReference type="PROSITE" id="PS50949">
    <property type="entry name" value="HTH_GNTR"/>
    <property type="match status" value="1"/>
</dbReference>
<dbReference type="RefSeq" id="WP_210034025.1">
    <property type="nucleotide sequence ID" value="NZ_JAGINU010000001.1"/>
</dbReference>
<evidence type="ECO:0000313" key="5">
    <source>
        <dbReference type="EMBL" id="MBP2370612.1"/>
    </source>
</evidence>
<feature type="domain" description="HTH gntR-type" evidence="4">
    <location>
        <begin position="7"/>
        <end position="75"/>
    </location>
</feature>
<organism evidence="5 6">
    <name type="scientific">Pseudonocardia parietis</name>
    <dbReference type="NCBI Taxonomy" id="570936"/>
    <lineage>
        <taxon>Bacteria</taxon>
        <taxon>Bacillati</taxon>
        <taxon>Actinomycetota</taxon>
        <taxon>Actinomycetes</taxon>
        <taxon>Pseudonocardiales</taxon>
        <taxon>Pseudonocardiaceae</taxon>
        <taxon>Pseudonocardia</taxon>
    </lineage>
</organism>
<dbReference type="InterPro" id="IPR036390">
    <property type="entry name" value="WH_DNA-bd_sf"/>
</dbReference>
<dbReference type="Proteomes" id="UP001519295">
    <property type="component" value="Unassembled WGS sequence"/>
</dbReference>
<dbReference type="SMART" id="SM00345">
    <property type="entry name" value="HTH_GNTR"/>
    <property type="match status" value="1"/>
</dbReference>
<evidence type="ECO:0000256" key="2">
    <source>
        <dbReference type="ARBA" id="ARBA00023125"/>
    </source>
</evidence>
<dbReference type="InterPro" id="IPR028978">
    <property type="entry name" value="Chorismate_lyase_/UTRA_dom_sf"/>
</dbReference>
<evidence type="ECO:0000256" key="1">
    <source>
        <dbReference type="ARBA" id="ARBA00023015"/>
    </source>
</evidence>
<evidence type="ECO:0000256" key="3">
    <source>
        <dbReference type="ARBA" id="ARBA00023163"/>
    </source>
</evidence>
<gene>
    <name evidence="5" type="ORF">JOF36_006308</name>
</gene>
<evidence type="ECO:0000313" key="6">
    <source>
        <dbReference type="Proteomes" id="UP001519295"/>
    </source>
</evidence>
<accession>A0ABS4W328</accession>
<dbReference type="Gene3D" id="3.40.1410.10">
    <property type="entry name" value="Chorismate lyase-like"/>
    <property type="match status" value="1"/>
</dbReference>
<reference evidence="5 6" key="1">
    <citation type="submission" date="2021-03" db="EMBL/GenBank/DDBJ databases">
        <title>Sequencing the genomes of 1000 actinobacteria strains.</title>
        <authorList>
            <person name="Klenk H.-P."/>
        </authorList>
    </citation>
    <scope>NUCLEOTIDE SEQUENCE [LARGE SCALE GENOMIC DNA]</scope>
    <source>
        <strain evidence="5 6">DSM 45256</strain>
    </source>
</reference>
<dbReference type="SUPFAM" id="SSF64288">
    <property type="entry name" value="Chorismate lyase-like"/>
    <property type="match status" value="1"/>
</dbReference>
<proteinExistence type="predicted"/>
<dbReference type="InterPro" id="IPR050679">
    <property type="entry name" value="Bact_HTH_transcr_reg"/>
</dbReference>
<dbReference type="SUPFAM" id="SSF46785">
    <property type="entry name" value="Winged helix' DNA-binding domain"/>
    <property type="match status" value="1"/>
</dbReference>
<dbReference type="InterPro" id="IPR000524">
    <property type="entry name" value="Tscrpt_reg_HTH_GntR"/>
</dbReference>
<dbReference type="CDD" id="cd07377">
    <property type="entry name" value="WHTH_GntR"/>
    <property type="match status" value="1"/>
</dbReference>